<evidence type="ECO:0000313" key="3">
    <source>
        <dbReference type="Proteomes" id="UP001362999"/>
    </source>
</evidence>
<evidence type="ECO:0000256" key="1">
    <source>
        <dbReference type="SAM" id="MobiDB-lite"/>
    </source>
</evidence>
<proteinExistence type="predicted"/>
<protein>
    <submittedName>
        <fullName evidence="2">Uncharacterized protein</fullName>
    </submittedName>
</protein>
<gene>
    <name evidence="2" type="ORF">R3P38DRAFT_3172188</name>
</gene>
<name>A0AAW0DG32_9AGAR</name>
<keyword evidence="3" id="KW-1185">Reference proteome</keyword>
<dbReference type="EMBL" id="JAWWNJ010000007">
    <property type="protein sequence ID" value="KAK7051865.1"/>
    <property type="molecule type" value="Genomic_DNA"/>
</dbReference>
<feature type="region of interest" description="Disordered" evidence="1">
    <location>
        <begin position="58"/>
        <end position="91"/>
    </location>
</feature>
<dbReference type="AlphaFoldDB" id="A0AAW0DG32"/>
<accession>A0AAW0DG32</accession>
<comment type="caution">
    <text evidence="2">The sequence shown here is derived from an EMBL/GenBank/DDBJ whole genome shotgun (WGS) entry which is preliminary data.</text>
</comment>
<reference evidence="2 3" key="1">
    <citation type="journal article" date="2024" name="J Genomics">
        <title>Draft genome sequencing and assembly of Favolaschia claudopus CIRM-BRFM 2984 isolated from oak limbs.</title>
        <authorList>
            <person name="Navarro D."/>
            <person name="Drula E."/>
            <person name="Chaduli D."/>
            <person name="Cazenave R."/>
            <person name="Ahrendt S."/>
            <person name="Wang J."/>
            <person name="Lipzen A."/>
            <person name="Daum C."/>
            <person name="Barry K."/>
            <person name="Grigoriev I.V."/>
            <person name="Favel A."/>
            <person name="Rosso M.N."/>
            <person name="Martin F."/>
        </authorList>
    </citation>
    <scope>NUCLEOTIDE SEQUENCE [LARGE SCALE GENOMIC DNA]</scope>
    <source>
        <strain evidence="2 3">CIRM-BRFM 2984</strain>
    </source>
</reference>
<dbReference type="Proteomes" id="UP001362999">
    <property type="component" value="Unassembled WGS sequence"/>
</dbReference>
<organism evidence="2 3">
    <name type="scientific">Favolaschia claudopus</name>
    <dbReference type="NCBI Taxonomy" id="2862362"/>
    <lineage>
        <taxon>Eukaryota</taxon>
        <taxon>Fungi</taxon>
        <taxon>Dikarya</taxon>
        <taxon>Basidiomycota</taxon>
        <taxon>Agaricomycotina</taxon>
        <taxon>Agaricomycetes</taxon>
        <taxon>Agaricomycetidae</taxon>
        <taxon>Agaricales</taxon>
        <taxon>Marasmiineae</taxon>
        <taxon>Mycenaceae</taxon>
        <taxon>Favolaschia</taxon>
    </lineage>
</organism>
<feature type="compositionally biased region" description="Basic residues" evidence="1">
    <location>
        <begin position="72"/>
        <end position="84"/>
    </location>
</feature>
<evidence type="ECO:0000313" key="2">
    <source>
        <dbReference type="EMBL" id="KAK7051865.1"/>
    </source>
</evidence>
<sequence>MVAALVIFVFYQHPNPPRTSRLVPHLLAVYATTIQQSRTTAFASSPLRVMQNGKDATIRARSNEWTPAPQAKGKRRRRDGRRWARGSNQDLDMPFSPAQEGFRCLPTTKPAFQATQQIHRRWRRTGGGMRGCRCHIEGRLAAFARPRLFCLHFRLHGGLASFHACDVYGSRRGVERWASRLLCLASCVSPSGRTVERAGVAALIVVHIVTSCTKLMRDDATISVGGSGAGRGVSRDEDDEDERTSIAPTMMERKALYTSRSFGESAIPDLRFALPVAATSASTPTSLLLPLRGMLRSSYLRSRGI</sequence>